<organism evidence="1">
    <name type="scientific">bioreactor metagenome</name>
    <dbReference type="NCBI Taxonomy" id="1076179"/>
    <lineage>
        <taxon>unclassified sequences</taxon>
        <taxon>metagenomes</taxon>
        <taxon>ecological metagenomes</taxon>
    </lineage>
</organism>
<evidence type="ECO:0000313" key="1">
    <source>
        <dbReference type="EMBL" id="MPN49854.1"/>
    </source>
</evidence>
<sequence>MRVACVIVRVLVDFIAQLFYDFIRCGLAVVGALIEPGHIRKVKFSLDIEGNYQCFLCGMHRFRHDLGLNGRFIEDSGFFPYVLLVFFLRFNGSEQRCVGIP</sequence>
<dbReference type="EMBL" id="VSSQ01113485">
    <property type="protein sequence ID" value="MPN49854.1"/>
    <property type="molecule type" value="Genomic_DNA"/>
</dbReference>
<accession>A0A645INE3</accession>
<dbReference type="AlphaFoldDB" id="A0A645INE3"/>
<proteinExistence type="predicted"/>
<protein>
    <submittedName>
        <fullName evidence="1">Uncharacterized protein</fullName>
    </submittedName>
</protein>
<name>A0A645INE3_9ZZZZ</name>
<reference evidence="1" key="1">
    <citation type="submission" date="2019-08" db="EMBL/GenBank/DDBJ databases">
        <authorList>
            <person name="Kucharzyk K."/>
            <person name="Murdoch R.W."/>
            <person name="Higgins S."/>
            <person name="Loffler F."/>
        </authorList>
    </citation>
    <scope>NUCLEOTIDE SEQUENCE</scope>
</reference>
<gene>
    <name evidence="1" type="ORF">SDC9_197478</name>
</gene>
<comment type="caution">
    <text evidence="1">The sequence shown here is derived from an EMBL/GenBank/DDBJ whole genome shotgun (WGS) entry which is preliminary data.</text>
</comment>